<dbReference type="EMBL" id="AVFL01000005">
    <property type="protein sequence ID" value="EWY41047.1"/>
    <property type="molecule type" value="Genomic_DNA"/>
</dbReference>
<accession>W9H8N0</accession>
<sequence length="109" mass="11955">MTVIDIGRDFSLVTGGRCRSDGPHSAEAFRDDLLVPALRGGGHVVVRIGGPSYSMAWLEEVFGTLPTLGFSRVDLEHRLIIEADEGYRHTKMAIERYILGLSPVSPESE</sequence>
<gene>
    <name evidence="1" type="ORF">N825_30670</name>
</gene>
<dbReference type="AlphaFoldDB" id="W9H8N0"/>
<dbReference type="STRING" id="1385369.N825_30670"/>
<name>W9H8N0_9PROT</name>
<comment type="caution">
    <text evidence="1">The sequence shown here is derived from an EMBL/GenBank/DDBJ whole genome shotgun (WGS) entry which is preliminary data.</text>
</comment>
<dbReference type="Proteomes" id="UP000019486">
    <property type="component" value="Unassembled WGS sequence"/>
</dbReference>
<organism evidence="1 2">
    <name type="scientific">Skermanella stibiiresistens SB22</name>
    <dbReference type="NCBI Taxonomy" id="1385369"/>
    <lineage>
        <taxon>Bacteria</taxon>
        <taxon>Pseudomonadati</taxon>
        <taxon>Pseudomonadota</taxon>
        <taxon>Alphaproteobacteria</taxon>
        <taxon>Rhodospirillales</taxon>
        <taxon>Azospirillaceae</taxon>
        <taxon>Skermanella</taxon>
    </lineage>
</organism>
<dbReference type="OrthoDB" id="1551124at2"/>
<keyword evidence="2" id="KW-1185">Reference proteome</keyword>
<dbReference type="RefSeq" id="WP_063833714.1">
    <property type="nucleotide sequence ID" value="NZ_AVFL01000005.1"/>
</dbReference>
<evidence type="ECO:0000313" key="1">
    <source>
        <dbReference type="EMBL" id="EWY41047.1"/>
    </source>
</evidence>
<proteinExistence type="predicted"/>
<reference evidence="1 2" key="1">
    <citation type="submission" date="2013-08" db="EMBL/GenBank/DDBJ databases">
        <title>The genome sequence of Skermanella stibiiresistens.</title>
        <authorList>
            <person name="Zhu W."/>
            <person name="Wang G."/>
        </authorList>
    </citation>
    <scope>NUCLEOTIDE SEQUENCE [LARGE SCALE GENOMIC DNA]</scope>
    <source>
        <strain evidence="1 2">SB22</strain>
    </source>
</reference>
<protein>
    <submittedName>
        <fullName evidence="1">Uncharacterized protein</fullName>
    </submittedName>
</protein>
<evidence type="ECO:0000313" key="2">
    <source>
        <dbReference type="Proteomes" id="UP000019486"/>
    </source>
</evidence>